<organism evidence="2 3">
    <name type="scientific">Piloderma croceum (strain F 1598)</name>
    <dbReference type="NCBI Taxonomy" id="765440"/>
    <lineage>
        <taxon>Eukaryota</taxon>
        <taxon>Fungi</taxon>
        <taxon>Dikarya</taxon>
        <taxon>Basidiomycota</taxon>
        <taxon>Agaricomycotina</taxon>
        <taxon>Agaricomycetes</taxon>
        <taxon>Agaricomycetidae</taxon>
        <taxon>Atheliales</taxon>
        <taxon>Atheliaceae</taxon>
        <taxon>Piloderma</taxon>
    </lineage>
</organism>
<dbReference type="InParanoid" id="A0A0C3EX68"/>
<gene>
    <name evidence="2" type="ORF">PILCRDRAFT_803956</name>
</gene>
<dbReference type="Pfam" id="PF05699">
    <property type="entry name" value="Dimer_Tnp_hAT"/>
    <property type="match status" value="1"/>
</dbReference>
<dbReference type="OrthoDB" id="3264316at2759"/>
<dbReference type="EMBL" id="KN833137">
    <property type="protein sequence ID" value="KIM72366.1"/>
    <property type="molecule type" value="Genomic_DNA"/>
</dbReference>
<dbReference type="GO" id="GO:0046983">
    <property type="term" value="F:protein dimerization activity"/>
    <property type="evidence" value="ECO:0007669"/>
    <property type="project" value="InterPro"/>
</dbReference>
<dbReference type="AlphaFoldDB" id="A0A0C3EX68"/>
<proteinExistence type="predicted"/>
<evidence type="ECO:0000259" key="1">
    <source>
        <dbReference type="Pfam" id="PF05699"/>
    </source>
</evidence>
<name>A0A0C3EX68_PILCF</name>
<dbReference type="Proteomes" id="UP000054166">
    <property type="component" value="Unassembled WGS sequence"/>
</dbReference>
<accession>A0A0C3EX68</accession>
<keyword evidence="3" id="KW-1185">Reference proteome</keyword>
<sequence>QKHANDFPVLTLIARDILAIPGVSISVEHLFSSSKHTLSDVRSSMTAESASKTITTKEWLKKGFGYKVHYLDNVRILLDTK</sequence>
<dbReference type="InterPro" id="IPR008906">
    <property type="entry name" value="HATC_C_dom"/>
</dbReference>
<reference evidence="2 3" key="1">
    <citation type="submission" date="2014-04" db="EMBL/GenBank/DDBJ databases">
        <authorList>
            <consortium name="DOE Joint Genome Institute"/>
            <person name="Kuo A."/>
            <person name="Tarkka M."/>
            <person name="Buscot F."/>
            <person name="Kohler A."/>
            <person name="Nagy L.G."/>
            <person name="Floudas D."/>
            <person name="Copeland A."/>
            <person name="Barry K.W."/>
            <person name="Cichocki N."/>
            <person name="Veneault-Fourrey C."/>
            <person name="LaButti K."/>
            <person name="Lindquist E.A."/>
            <person name="Lipzen A."/>
            <person name="Lundell T."/>
            <person name="Morin E."/>
            <person name="Murat C."/>
            <person name="Sun H."/>
            <person name="Tunlid A."/>
            <person name="Henrissat B."/>
            <person name="Grigoriev I.V."/>
            <person name="Hibbett D.S."/>
            <person name="Martin F."/>
            <person name="Nordberg H.P."/>
            <person name="Cantor M.N."/>
            <person name="Hua S.X."/>
        </authorList>
    </citation>
    <scope>NUCLEOTIDE SEQUENCE [LARGE SCALE GENOMIC DNA]</scope>
    <source>
        <strain evidence="2 3">F 1598</strain>
    </source>
</reference>
<dbReference type="InterPro" id="IPR012337">
    <property type="entry name" value="RNaseH-like_sf"/>
</dbReference>
<reference evidence="3" key="2">
    <citation type="submission" date="2015-01" db="EMBL/GenBank/DDBJ databases">
        <title>Evolutionary Origins and Diversification of the Mycorrhizal Mutualists.</title>
        <authorList>
            <consortium name="DOE Joint Genome Institute"/>
            <consortium name="Mycorrhizal Genomics Consortium"/>
            <person name="Kohler A."/>
            <person name="Kuo A."/>
            <person name="Nagy L.G."/>
            <person name="Floudas D."/>
            <person name="Copeland A."/>
            <person name="Barry K.W."/>
            <person name="Cichocki N."/>
            <person name="Veneault-Fourrey C."/>
            <person name="LaButti K."/>
            <person name="Lindquist E.A."/>
            <person name="Lipzen A."/>
            <person name="Lundell T."/>
            <person name="Morin E."/>
            <person name="Murat C."/>
            <person name="Riley R."/>
            <person name="Ohm R."/>
            <person name="Sun H."/>
            <person name="Tunlid A."/>
            <person name="Henrissat B."/>
            <person name="Grigoriev I.V."/>
            <person name="Hibbett D.S."/>
            <person name="Martin F."/>
        </authorList>
    </citation>
    <scope>NUCLEOTIDE SEQUENCE [LARGE SCALE GENOMIC DNA]</scope>
    <source>
        <strain evidence="3">F 1598</strain>
    </source>
</reference>
<evidence type="ECO:0000313" key="2">
    <source>
        <dbReference type="EMBL" id="KIM72366.1"/>
    </source>
</evidence>
<dbReference type="SUPFAM" id="SSF53098">
    <property type="entry name" value="Ribonuclease H-like"/>
    <property type="match status" value="1"/>
</dbReference>
<feature type="non-terminal residue" evidence="2">
    <location>
        <position position="1"/>
    </location>
</feature>
<dbReference type="HOGENOM" id="CLU_009123_17_1_1"/>
<protein>
    <recommendedName>
        <fullName evidence="1">HAT C-terminal dimerisation domain-containing protein</fullName>
    </recommendedName>
</protein>
<evidence type="ECO:0000313" key="3">
    <source>
        <dbReference type="Proteomes" id="UP000054166"/>
    </source>
</evidence>
<feature type="domain" description="HAT C-terminal dimerisation" evidence="1">
    <location>
        <begin position="2"/>
        <end position="60"/>
    </location>
</feature>